<dbReference type="EMBL" id="JACGWL010000558">
    <property type="protein sequence ID" value="KAK4383502.1"/>
    <property type="molecule type" value="Genomic_DNA"/>
</dbReference>
<protein>
    <submittedName>
        <fullName evidence="1">Uncharacterized protein</fullName>
    </submittedName>
</protein>
<evidence type="ECO:0000313" key="1">
    <source>
        <dbReference type="EMBL" id="KAK4383502.1"/>
    </source>
</evidence>
<evidence type="ECO:0000313" key="2">
    <source>
        <dbReference type="Proteomes" id="UP001289374"/>
    </source>
</evidence>
<sequence length="230" mass="26070">MKTLHITAFYNFVLRSSTPACKLSLDFALSYHAKEGILCQKALFSFVRKINGRICCGDPIVFGMFLGRCITTHVTATIQWRTGIALSLQVSQFKMDNELFILRKVGELSALAAVYVVKLLVAAASTSKSEQTMQGIWYLTNTVDNPSVLESYMTVRFSILPKLELYYWYFKPEIRIEGLNPFLSTLLLLLKKLTQSFDVQSFCFCIVNKLWGSSTMRFYSSLVQLLLGCT</sequence>
<reference evidence="1" key="2">
    <citation type="journal article" date="2024" name="Plant">
        <title>Genomic evolution and insights into agronomic trait innovations of Sesamum species.</title>
        <authorList>
            <person name="Miao H."/>
            <person name="Wang L."/>
            <person name="Qu L."/>
            <person name="Liu H."/>
            <person name="Sun Y."/>
            <person name="Le M."/>
            <person name="Wang Q."/>
            <person name="Wei S."/>
            <person name="Zheng Y."/>
            <person name="Lin W."/>
            <person name="Duan Y."/>
            <person name="Cao H."/>
            <person name="Xiong S."/>
            <person name="Wang X."/>
            <person name="Wei L."/>
            <person name="Li C."/>
            <person name="Ma Q."/>
            <person name="Ju M."/>
            <person name="Zhao R."/>
            <person name="Li G."/>
            <person name="Mu C."/>
            <person name="Tian Q."/>
            <person name="Mei H."/>
            <person name="Zhang T."/>
            <person name="Gao T."/>
            <person name="Zhang H."/>
        </authorList>
    </citation>
    <scope>NUCLEOTIDE SEQUENCE</scope>
    <source>
        <strain evidence="1">K16</strain>
    </source>
</reference>
<organism evidence="1 2">
    <name type="scientific">Sesamum angolense</name>
    <dbReference type="NCBI Taxonomy" id="2727404"/>
    <lineage>
        <taxon>Eukaryota</taxon>
        <taxon>Viridiplantae</taxon>
        <taxon>Streptophyta</taxon>
        <taxon>Embryophyta</taxon>
        <taxon>Tracheophyta</taxon>
        <taxon>Spermatophyta</taxon>
        <taxon>Magnoliopsida</taxon>
        <taxon>eudicotyledons</taxon>
        <taxon>Gunneridae</taxon>
        <taxon>Pentapetalae</taxon>
        <taxon>asterids</taxon>
        <taxon>lamiids</taxon>
        <taxon>Lamiales</taxon>
        <taxon>Pedaliaceae</taxon>
        <taxon>Sesamum</taxon>
    </lineage>
</organism>
<name>A0AAE1T8B8_9LAMI</name>
<proteinExistence type="predicted"/>
<dbReference type="Proteomes" id="UP001289374">
    <property type="component" value="Unassembled WGS sequence"/>
</dbReference>
<comment type="caution">
    <text evidence="1">The sequence shown here is derived from an EMBL/GenBank/DDBJ whole genome shotgun (WGS) entry which is preliminary data.</text>
</comment>
<keyword evidence="2" id="KW-1185">Reference proteome</keyword>
<dbReference type="AlphaFoldDB" id="A0AAE1T8B8"/>
<accession>A0AAE1T8B8</accession>
<reference evidence="1" key="1">
    <citation type="submission" date="2020-06" db="EMBL/GenBank/DDBJ databases">
        <authorList>
            <person name="Li T."/>
            <person name="Hu X."/>
            <person name="Zhang T."/>
            <person name="Song X."/>
            <person name="Zhang H."/>
            <person name="Dai N."/>
            <person name="Sheng W."/>
            <person name="Hou X."/>
            <person name="Wei L."/>
        </authorList>
    </citation>
    <scope>NUCLEOTIDE SEQUENCE</scope>
    <source>
        <strain evidence="1">K16</strain>
        <tissue evidence="1">Leaf</tissue>
    </source>
</reference>
<gene>
    <name evidence="1" type="ORF">Sango_2770200</name>
</gene>